<dbReference type="GO" id="GO:0004585">
    <property type="term" value="F:ornithine carbamoyltransferase activity"/>
    <property type="evidence" value="ECO:0007669"/>
    <property type="project" value="UniProtKB-UniRule"/>
</dbReference>
<dbReference type="PRINTS" id="PR00100">
    <property type="entry name" value="AOTCASE"/>
</dbReference>
<sequence length="312" mass="34442">MIEMVRSLLTLKDIEPEEFTEMVNRAVYYKSMIGNKKMVVPVLKGKYAGLLFEKPSTRTRTSFEVASERMGGHALYLSSDQLHLSGGEPVKDVARMLGGWLDIMVARVFAQSTLEELKKYSGIPVINALSDSEHPTQMVSDFLTIMEKKKKFKGLKMTFVGDGTNNMANSLMLACSMTGIDLTIATPDAYQPDASYKAFAEKLGKKAGSAITVTDNVHDSAIGADILYTDVWVSMGEEAERQKRLEDFKGFQINSGLLKLARPDAIVMHCLPAERGLEITDEVIEGKQSVAWQQGVNKIYGAASSIEWAMGY</sequence>
<dbReference type="EMBL" id="CP004145">
    <property type="protein sequence ID" value="AGO60397.1"/>
    <property type="molecule type" value="Genomic_DNA"/>
</dbReference>
<evidence type="ECO:0000256" key="1">
    <source>
        <dbReference type="ARBA" id="ARBA00022679"/>
    </source>
</evidence>
<evidence type="ECO:0000256" key="3">
    <source>
        <dbReference type="NCBIfam" id="TIGR00658"/>
    </source>
</evidence>
<dbReference type="FunFam" id="3.40.50.1370:FF:000008">
    <property type="entry name" value="Ornithine carbamoyltransferase"/>
    <property type="match status" value="1"/>
</dbReference>
<keyword evidence="8" id="KW-1185">Reference proteome</keyword>
<dbReference type="SUPFAM" id="SSF53671">
    <property type="entry name" value="Aspartate/ornithine carbamoyltransferase"/>
    <property type="match status" value="1"/>
</dbReference>
<dbReference type="InterPro" id="IPR006131">
    <property type="entry name" value="Asp_carbamoyltransf_Asp/Orn-bd"/>
</dbReference>
<accession>S0ANR9</accession>
<dbReference type="Proteomes" id="UP000014660">
    <property type="component" value="Chromosome"/>
</dbReference>
<dbReference type="PANTHER" id="PTHR45753">
    <property type="entry name" value="ORNITHINE CARBAMOYLTRANSFERASE, MITOCHONDRIAL"/>
    <property type="match status" value="1"/>
</dbReference>
<dbReference type="InterPro" id="IPR006130">
    <property type="entry name" value="Asp/Orn_carbamoylTrfase"/>
</dbReference>
<dbReference type="AlphaFoldDB" id="S0ANR9"/>
<dbReference type="NCBIfam" id="NF001986">
    <property type="entry name" value="PRK00779.1"/>
    <property type="match status" value="1"/>
</dbReference>
<feature type="domain" description="Aspartate/ornithine carbamoyltransferase carbamoyl-P binding" evidence="6">
    <location>
        <begin position="6"/>
        <end position="147"/>
    </location>
</feature>
<comment type="similarity">
    <text evidence="4">Belongs to the aspartate/ornithine carbamoyltransferase superfamily.</text>
</comment>
<dbReference type="GO" id="GO:0042450">
    <property type="term" value="P:L-arginine biosynthetic process via ornithine"/>
    <property type="evidence" value="ECO:0007669"/>
    <property type="project" value="UniProtKB-UniRule"/>
</dbReference>
<name>S0ANR9_FERAC</name>
<dbReference type="Pfam" id="PF00185">
    <property type="entry name" value="OTCace"/>
    <property type="match status" value="1"/>
</dbReference>
<proteinExistence type="inferred from homology"/>
<dbReference type="InterPro" id="IPR036901">
    <property type="entry name" value="Asp/Orn_carbamoylTrfase_sf"/>
</dbReference>
<dbReference type="PANTHER" id="PTHR45753:SF3">
    <property type="entry name" value="ORNITHINE TRANSCARBAMYLASE, MITOCHONDRIAL"/>
    <property type="match status" value="1"/>
</dbReference>
<evidence type="ECO:0000259" key="6">
    <source>
        <dbReference type="Pfam" id="PF02729"/>
    </source>
</evidence>
<feature type="domain" description="Aspartate/ornithine carbamoyltransferase Asp/Orn-binding" evidence="5">
    <location>
        <begin position="153"/>
        <end position="300"/>
    </location>
</feature>
<evidence type="ECO:0000259" key="5">
    <source>
        <dbReference type="Pfam" id="PF00185"/>
    </source>
</evidence>
<dbReference type="EC" id="2.1.3.3" evidence="3"/>
<keyword evidence="1 4" id="KW-0808">Transferase</keyword>
<reference evidence="7 8" key="1">
    <citation type="journal article" date="2007" name="Proc. Natl. Acad. Sci. U.S.A.">
        <title>Genome dynamics in a natural archaeal population.</title>
        <authorList>
            <person name="Allen E.E."/>
            <person name="Tyson G.W."/>
            <person name="Whitaker R.J."/>
            <person name="Detter J.C."/>
            <person name="Richardson P.M."/>
            <person name="Banfield J.F."/>
        </authorList>
    </citation>
    <scope>NUCLEOTIDE SEQUENCE [LARGE SCALE GENOMIC DNA]</scope>
    <source>
        <strain evidence="8">fer1</strain>
    </source>
</reference>
<dbReference type="NCBIfam" id="TIGR00658">
    <property type="entry name" value="orni_carb_tr"/>
    <property type="match status" value="1"/>
</dbReference>
<dbReference type="GO" id="GO:0016597">
    <property type="term" value="F:amino acid binding"/>
    <property type="evidence" value="ECO:0007669"/>
    <property type="project" value="InterPro"/>
</dbReference>
<dbReference type="PROSITE" id="PS00097">
    <property type="entry name" value="CARBAMOYLTRANSFERASE"/>
    <property type="match status" value="1"/>
</dbReference>
<dbReference type="HOGENOM" id="CLU_043846_3_2_2"/>
<dbReference type="KEGG" id="fac:FACI_IFERC01G0417"/>
<organism evidence="7 8">
    <name type="scientific">Ferroplasma acidarmanus Fer1</name>
    <dbReference type="NCBI Taxonomy" id="333146"/>
    <lineage>
        <taxon>Archaea</taxon>
        <taxon>Methanobacteriati</taxon>
        <taxon>Thermoplasmatota</taxon>
        <taxon>Thermoplasmata</taxon>
        <taxon>Thermoplasmatales</taxon>
        <taxon>Ferroplasmaceae</taxon>
        <taxon>Ferroplasma</taxon>
    </lineage>
</organism>
<dbReference type="Gene3D" id="3.40.50.1370">
    <property type="entry name" value="Aspartate/ornithine carbamoyltransferase"/>
    <property type="match status" value="2"/>
</dbReference>
<dbReference type="GO" id="GO:0019240">
    <property type="term" value="P:citrulline biosynthetic process"/>
    <property type="evidence" value="ECO:0007669"/>
    <property type="project" value="TreeGrafter"/>
</dbReference>
<dbReference type="InterPro" id="IPR002292">
    <property type="entry name" value="Orn/put_carbamltrans"/>
</dbReference>
<dbReference type="PATRIC" id="fig|333146.12.peg.434"/>
<comment type="catalytic activity">
    <reaction evidence="2">
        <text>carbamoyl phosphate + L-ornithine = L-citrulline + phosphate + H(+)</text>
        <dbReference type="Rhea" id="RHEA:19513"/>
        <dbReference type="ChEBI" id="CHEBI:15378"/>
        <dbReference type="ChEBI" id="CHEBI:43474"/>
        <dbReference type="ChEBI" id="CHEBI:46911"/>
        <dbReference type="ChEBI" id="CHEBI:57743"/>
        <dbReference type="ChEBI" id="CHEBI:58228"/>
        <dbReference type="EC" id="2.1.3.3"/>
    </reaction>
</comment>
<dbReference type="InterPro" id="IPR006132">
    <property type="entry name" value="Asp/Orn_carbamoyltranf_P-bd"/>
</dbReference>
<dbReference type="Pfam" id="PF02729">
    <property type="entry name" value="OTCace_N"/>
    <property type="match status" value="1"/>
</dbReference>
<evidence type="ECO:0000313" key="7">
    <source>
        <dbReference type="EMBL" id="AGO60397.1"/>
    </source>
</evidence>
<evidence type="ECO:0000313" key="8">
    <source>
        <dbReference type="Proteomes" id="UP000014660"/>
    </source>
</evidence>
<evidence type="ECO:0000256" key="2">
    <source>
        <dbReference type="ARBA" id="ARBA00048772"/>
    </source>
</evidence>
<evidence type="ECO:0000256" key="4">
    <source>
        <dbReference type="RuleBase" id="RU003634"/>
    </source>
</evidence>
<protein>
    <recommendedName>
        <fullName evidence="3">Ornithine carbamoyltransferase</fullName>
        <ecNumber evidence="3">2.1.3.3</ecNumber>
    </recommendedName>
</protein>
<gene>
    <name evidence="7" type="ORF">FACI_IFERC00001G0417</name>
</gene>
<dbReference type="PRINTS" id="PR00102">
    <property type="entry name" value="OTCASE"/>
</dbReference>